<dbReference type="RefSeq" id="WP_064214320.1">
    <property type="nucleotide sequence ID" value="NZ_LUCQ01000105.1"/>
</dbReference>
<organism evidence="1 2">
    <name type="scientific">Anoxybacillus flavithermus</name>
    <dbReference type="NCBI Taxonomy" id="33934"/>
    <lineage>
        <taxon>Bacteria</taxon>
        <taxon>Bacillati</taxon>
        <taxon>Bacillota</taxon>
        <taxon>Bacilli</taxon>
        <taxon>Bacillales</taxon>
        <taxon>Anoxybacillaceae</taxon>
        <taxon>Anoxybacillus</taxon>
    </lineage>
</organism>
<gene>
    <name evidence="1" type="ORF">TAF16_1838</name>
</gene>
<accession>A0A178TEK1</accession>
<comment type="caution">
    <text evidence="1">The sequence shown here is derived from an EMBL/GenBank/DDBJ whole genome shotgun (WGS) entry which is preliminary data.</text>
</comment>
<protein>
    <submittedName>
        <fullName evidence="1">Uncharacterized protein</fullName>
    </submittedName>
</protein>
<dbReference type="PATRIC" id="fig|33934.7.peg.899"/>
<dbReference type="Proteomes" id="UP000078336">
    <property type="component" value="Unassembled WGS sequence"/>
</dbReference>
<dbReference type="EMBL" id="LUCQ01000105">
    <property type="protein sequence ID" value="OAO78571.1"/>
    <property type="molecule type" value="Genomic_DNA"/>
</dbReference>
<proteinExistence type="predicted"/>
<dbReference type="AlphaFoldDB" id="A0A178TEK1"/>
<evidence type="ECO:0000313" key="2">
    <source>
        <dbReference type="Proteomes" id="UP000078336"/>
    </source>
</evidence>
<keyword evidence="2" id="KW-1185">Reference proteome</keyword>
<sequence>MEYKYFYDVTGEEKITKKYLVQQIDSWYKKWYEEHMLESTLELTDKYATKVYDVLIDVNLMVGNYDMVKILVKERQKYMK</sequence>
<evidence type="ECO:0000313" key="1">
    <source>
        <dbReference type="EMBL" id="OAO78571.1"/>
    </source>
</evidence>
<reference evidence="1 2" key="1">
    <citation type="submission" date="2016-03" db="EMBL/GenBank/DDBJ databases">
        <title>Spore heat resistance.</title>
        <authorList>
            <person name="Boekhorst J."/>
            <person name="Berendsen E.M."/>
            <person name="Wells-Bennik M.H."/>
            <person name="Kuipers O.P."/>
        </authorList>
    </citation>
    <scope>NUCLEOTIDE SEQUENCE [LARGE SCALE GENOMIC DNA]</scope>
    <source>
        <strain evidence="1 2">AF16</strain>
    </source>
</reference>
<name>A0A178TEK1_9BACL</name>